<dbReference type="Proteomes" id="UP000019678">
    <property type="component" value="Unassembled WGS sequence"/>
</dbReference>
<dbReference type="Pfam" id="PF01497">
    <property type="entry name" value="Peripla_BP_2"/>
    <property type="match status" value="1"/>
</dbReference>
<dbReference type="InterPro" id="IPR050902">
    <property type="entry name" value="ABC_Transporter_SBP"/>
</dbReference>
<feature type="domain" description="Fe/B12 periplasmic-binding" evidence="2">
    <location>
        <begin position="43"/>
        <end position="297"/>
    </location>
</feature>
<feature type="chain" id="PRO_5001496129" evidence="1">
    <location>
        <begin position="33"/>
        <end position="297"/>
    </location>
</feature>
<organism evidence="3 4">
    <name type="scientific">Chondromyces apiculatus DSM 436</name>
    <dbReference type="NCBI Taxonomy" id="1192034"/>
    <lineage>
        <taxon>Bacteria</taxon>
        <taxon>Pseudomonadati</taxon>
        <taxon>Myxococcota</taxon>
        <taxon>Polyangia</taxon>
        <taxon>Polyangiales</taxon>
        <taxon>Polyangiaceae</taxon>
        <taxon>Chondromyces</taxon>
    </lineage>
</organism>
<proteinExistence type="predicted"/>
<comment type="caution">
    <text evidence="3">The sequence shown here is derived from an EMBL/GenBank/DDBJ whole genome shotgun (WGS) entry which is preliminary data.</text>
</comment>
<dbReference type="AlphaFoldDB" id="A0A017SXG9"/>
<feature type="signal peptide" evidence="1">
    <location>
        <begin position="1"/>
        <end position="32"/>
    </location>
</feature>
<dbReference type="PROSITE" id="PS50983">
    <property type="entry name" value="FE_B12_PBP"/>
    <property type="match status" value="1"/>
</dbReference>
<dbReference type="SUPFAM" id="SSF53807">
    <property type="entry name" value="Helical backbone' metal receptor"/>
    <property type="match status" value="1"/>
</dbReference>
<evidence type="ECO:0000313" key="4">
    <source>
        <dbReference type="Proteomes" id="UP000019678"/>
    </source>
</evidence>
<keyword evidence="1" id="KW-0732">Signal</keyword>
<dbReference type="Gene3D" id="3.40.50.1980">
    <property type="entry name" value="Nitrogenase molybdenum iron protein domain"/>
    <property type="match status" value="2"/>
</dbReference>
<gene>
    <name evidence="3" type="ORF">CAP_7879</name>
</gene>
<evidence type="ECO:0000313" key="3">
    <source>
        <dbReference type="EMBL" id="EYF01674.1"/>
    </source>
</evidence>
<protein>
    <submittedName>
        <fullName evidence="3">Hemin-binding periplasmic protein</fullName>
    </submittedName>
</protein>
<dbReference type="InterPro" id="IPR002491">
    <property type="entry name" value="ABC_transptr_periplasmic_BD"/>
</dbReference>
<evidence type="ECO:0000259" key="2">
    <source>
        <dbReference type="PROSITE" id="PS50983"/>
    </source>
</evidence>
<dbReference type="PANTHER" id="PTHR30535:SF4">
    <property type="entry name" value="HEMIN-BINDING PERIPLASMIC PROTEIN HMUT"/>
    <property type="match status" value="1"/>
</dbReference>
<reference evidence="3 4" key="1">
    <citation type="submission" date="2013-05" db="EMBL/GenBank/DDBJ databases">
        <title>Genome assembly of Chondromyces apiculatus DSM 436.</title>
        <authorList>
            <person name="Sharma G."/>
            <person name="Khatri I."/>
            <person name="Kaur C."/>
            <person name="Mayilraj S."/>
            <person name="Subramanian S."/>
        </authorList>
    </citation>
    <scope>NUCLEOTIDE SEQUENCE [LARGE SCALE GENOMIC DNA]</scope>
    <source>
        <strain evidence="3 4">DSM 436</strain>
    </source>
</reference>
<dbReference type="eggNOG" id="COG4558">
    <property type="taxonomic scope" value="Bacteria"/>
</dbReference>
<dbReference type="PANTHER" id="PTHR30535">
    <property type="entry name" value="VITAMIN B12-BINDING PROTEIN"/>
    <property type="match status" value="1"/>
</dbReference>
<keyword evidence="4" id="KW-1185">Reference proteome</keyword>
<name>A0A017SXG9_9BACT</name>
<dbReference type="RefSeq" id="WP_052376534.1">
    <property type="nucleotide sequence ID" value="NZ_ASRX01000074.1"/>
</dbReference>
<sequence length="297" mass="30146">MTAATPHVTRPARHAFVALVFALLLLACRDGAAPPEGAPSAARIVSIGGPVTELVFALGAGPDVVGVDTSSLYPDEATKLPKVGYQRTIATEGILALRPTLVLLSSEAGPPTAIAQIQAAGVPTRVIQADPQLDRIPERIRAVADALGRKEAGEALTRTVTADLDAARRDLAALPTRPRVLLIYARGAGTQLVGGADTPPDALIALAGGVNAAAEISGYKAMSAEAIAAAAPDVILVPSRGLASLGGIDGTLALPGLAQTPAGKARRVVTLDDLLLLGLGPRTPAAARELAQKLRTP</sequence>
<evidence type="ECO:0000256" key="1">
    <source>
        <dbReference type="SAM" id="SignalP"/>
    </source>
</evidence>
<accession>A0A017SXG9</accession>
<dbReference type="EMBL" id="ASRX01000074">
    <property type="protein sequence ID" value="EYF01674.1"/>
    <property type="molecule type" value="Genomic_DNA"/>
</dbReference>
<dbReference type="STRING" id="1192034.CAP_7879"/>